<gene>
    <name evidence="6" type="primary">def</name>
    <name evidence="7" type="ORF">C1704_09040</name>
</gene>
<name>A0A2S5SUR2_9BURK</name>
<dbReference type="PANTHER" id="PTHR10458">
    <property type="entry name" value="PEPTIDE DEFORMYLASE"/>
    <property type="match status" value="1"/>
</dbReference>
<dbReference type="Pfam" id="PF01327">
    <property type="entry name" value="Pep_deformylase"/>
    <property type="match status" value="1"/>
</dbReference>
<comment type="similarity">
    <text evidence="1 6">Belongs to the polypeptide deformylase family.</text>
</comment>
<comment type="caution">
    <text evidence="7">The sequence shown here is derived from an EMBL/GenBank/DDBJ whole genome shotgun (WGS) entry which is preliminary data.</text>
</comment>
<dbReference type="NCBIfam" id="TIGR00079">
    <property type="entry name" value="pept_deformyl"/>
    <property type="match status" value="1"/>
</dbReference>
<dbReference type="Gene3D" id="3.90.45.10">
    <property type="entry name" value="Peptide deformylase"/>
    <property type="match status" value="1"/>
</dbReference>
<dbReference type="InterPro" id="IPR036821">
    <property type="entry name" value="Peptide_deformylase_sf"/>
</dbReference>
<dbReference type="RefSeq" id="WP_104302394.1">
    <property type="nucleotide sequence ID" value="NZ_PSNX01000007.1"/>
</dbReference>
<keyword evidence="3 6" id="KW-0378">Hydrolase</keyword>
<evidence type="ECO:0000256" key="2">
    <source>
        <dbReference type="ARBA" id="ARBA00022723"/>
    </source>
</evidence>
<protein>
    <recommendedName>
        <fullName evidence="6">Peptide deformylase</fullName>
        <shortName evidence="6">PDF</shortName>
        <ecNumber evidence="6">3.5.1.88</ecNumber>
    </recommendedName>
    <alternativeName>
        <fullName evidence="6">Polypeptide deformylase</fullName>
    </alternativeName>
</protein>
<feature type="binding site" evidence="6">
    <location>
        <position position="146"/>
    </location>
    <ligand>
        <name>Fe cation</name>
        <dbReference type="ChEBI" id="CHEBI:24875"/>
    </ligand>
</feature>
<evidence type="ECO:0000256" key="5">
    <source>
        <dbReference type="ARBA" id="ARBA00023004"/>
    </source>
</evidence>
<dbReference type="Proteomes" id="UP000238605">
    <property type="component" value="Unassembled WGS sequence"/>
</dbReference>
<dbReference type="InterPro" id="IPR023635">
    <property type="entry name" value="Peptide_deformylase"/>
</dbReference>
<proteinExistence type="inferred from homology"/>
<keyword evidence="8" id="KW-1185">Reference proteome</keyword>
<comment type="cofactor">
    <cofactor evidence="6">
        <name>Fe(2+)</name>
        <dbReference type="ChEBI" id="CHEBI:29033"/>
    </cofactor>
    <text evidence="6">Binds 1 Fe(2+) ion.</text>
</comment>
<sequence length="178" mass="19780">MAVREILKMGDPRLLRVARPVREFDTPALHALVRDLFDTMRAANGAGLAAPQIGVDLAVVIFGFARNERYPEAPSVPETVLVNPQIEPLGDEEEEGWEGCLSVPGLRGVVPRFAHIRYSGFDVQGQRIEREAEGFHARVVQHECDHLIGKLYPMRVRDFTRFGFTSVLFPGLDAGADD</sequence>
<dbReference type="PIRSF" id="PIRSF004749">
    <property type="entry name" value="Pep_def"/>
    <property type="match status" value="1"/>
</dbReference>
<dbReference type="FunFam" id="3.90.45.10:FF:000003">
    <property type="entry name" value="Peptide deformylase"/>
    <property type="match status" value="1"/>
</dbReference>
<dbReference type="OrthoDB" id="9804313at2"/>
<comment type="function">
    <text evidence="6">Removes the formyl group from the N-terminal Met of newly synthesized proteins. Requires at least a dipeptide for an efficient rate of reaction. N-terminal L-methionine is a prerequisite for activity but the enzyme has broad specificity at other positions.</text>
</comment>
<dbReference type="GO" id="GO:0042586">
    <property type="term" value="F:peptide deformylase activity"/>
    <property type="evidence" value="ECO:0007669"/>
    <property type="project" value="UniProtKB-UniRule"/>
</dbReference>
<keyword evidence="4 6" id="KW-0648">Protein biosynthesis</keyword>
<evidence type="ECO:0000313" key="8">
    <source>
        <dbReference type="Proteomes" id="UP000238605"/>
    </source>
</evidence>
<keyword evidence="5 6" id="KW-0408">Iron</keyword>
<dbReference type="PANTHER" id="PTHR10458:SF20">
    <property type="entry name" value="PEPTIDE DEFORMYLASE 1"/>
    <property type="match status" value="1"/>
</dbReference>
<evidence type="ECO:0000256" key="1">
    <source>
        <dbReference type="ARBA" id="ARBA00010759"/>
    </source>
</evidence>
<comment type="catalytic activity">
    <reaction evidence="6">
        <text>N-terminal N-formyl-L-methionyl-[peptide] + H2O = N-terminal L-methionyl-[peptide] + formate</text>
        <dbReference type="Rhea" id="RHEA:24420"/>
        <dbReference type="Rhea" id="RHEA-COMP:10639"/>
        <dbReference type="Rhea" id="RHEA-COMP:10640"/>
        <dbReference type="ChEBI" id="CHEBI:15377"/>
        <dbReference type="ChEBI" id="CHEBI:15740"/>
        <dbReference type="ChEBI" id="CHEBI:49298"/>
        <dbReference type="ChEBI" id="CHEBI:64731"/>
        <dbReference type="EC" id="3.5.1.88"/>
    </reaction>
</comment>
<dbReference type="AlphaFoldDB" id="A0A2S5SUR2"/>
<dbReference type="HAMAP" id="MF_00163">
    <property type="entry name" value="Pep_deformylase"/>
    <property type="match status" value="1"/>
</dbReference>
<evidence type="ECO:0000256" key="6">
    <source>
        <dbReference type="HAMAP-Rule" id="MF_00163"/>
    </source>
</evidence>
<dbReference type="PRINTS" id="PR01576">
    <property type="entry name" value="PDEFORMYLASE"/>
</dbReference>
<feature type="active site" evidence="6">
    <location>
        <position position="143"/>
    </location>
</feature>
<keyword evidence="2 6" id="KW-0479">Metal-binding</keyword>
<evidence type="ECO:0000313" key="7">
    <source>
        <dbReference type="EMBL" id="PPE66449.1"/>
    </source>
</evidence>
<organism evidence="7 8">
    <name type="scientific">Caldimonas caldifontis</name>
    <dbReference type="NCBI Taxonomy" id="1452508"/>
    <lineage>
        <taxon>Bacteria</taxon>
        <taxon>Pseudomonadati</taxon>
        <taxon>Pseudomonadota</taxon>
        <taxon>Betaproteobacteria</taxon>
        <taxon>Burkholderiales</taxon>
        <taxon>Sphaerotilaceae</taxon>
        <taxon>Caldimonas</taxon>
    </lineage>
</organism>
<dbReference type="EMBL" id="PSNX01000007">
    <property type="protein sequence ID" value="PPE66449.1"/>
    <property type="molecule type" value="Genomic_DNA"/>
</dbReference>
<dbReference type="SUPFAM" id="SSF56420">
    <property type="entry name" value="Peptide deformylase"/>
    <property type="match status" value="1"/>
</dbReference>
<dbReference type="GO" id="GO:0006412">
    <property type="term" value="P:translation"/>
    <property type="evidence" value="ECO:0007669"/>
    <property type="project" value="UniProtKB-UniRule"/>
</dbReference>
<feature type="binding site" evidence="6">
    <location>
        <position position="142"/>
    </location>
    <ligand>
        <name>Fe cation</name>
        <dbReference type="ChEBI" id="CHEBI:24875"/>
    </ligand>
</feature>
<dbReference type="NCBIfam" id="NF001159">
    <property type="entry name" value="PRK00150.1-3"/>
    <property type="match status" value="1"/>
</dbReference>
<accession>A0A2S5SUR2</accession>
<dbReference type="EC" id="3.5.1.88" evidence="6"/>
<evidence type="ECO:0000256" key="3">
    <source>
        <dbReference type="ARBA" id="ARBA00022801"/>
    </source>
</evidence>
<feature type="binding site" evidence="6">
    <location>
        <position position="100"/>
    </location>
    <ligand>
        <name>Fe cation</name>
        <dbReference type="ChEBI" id="CHEBI:24875"/>
    </ligand>
</feature>
<reference evidence="7 8" key="1">
    <citation type="submission" date="2018-02" db="EMBL/GenBank/DDBJ databases">
        <title>Reclassifiation of [Polyangium] brachysporum DSM 7029 as Guopingzhaonella breviflexa gen. nov., sp. nov., a member of the family Comamonadaceae.</title>
        <authorList>
            <person name="Tang B."/>
        </authorList>
    </citation>
    <scope>NUCLEOTIDE SEQUENCE [LARGE SCALE GENOMIC DNA]</scope>
    <source>
        <strain evidence="7 8">BCRC 80649</strain>
    </source>
</reference>
<dbReference type="GO" id="GO:0046872">
    <property type="term" value="F:metal ion binding"/>
    <property type="evidence" value="ECO:0007669"/>
    <property type="project" value="UniProtKB-KW"/>
</dbReference>
<dbReference type="CDD" id="cd00487">
    <property type="entry name" value="Pep_deformylase"/>
    <property type="match status" value="1"/>
</dbReference>
<evidence type="ECO:0000256" key="4">
    <source>
        <dbReference type="ARBA" id="ARBA00022917"/>
    </source>
</evidence>